<accession>A0A8S9A0R9</accession>
<dbReference type="Proteomes" id="UP000433876">
    <property type="component" value="Unassembled WGS sequence"/>
</dbReference>
<reference evidence="1 2" key="1">
    <citation type="submission" date="2017-07" db="EMBL/GenBank/DDBJ databases">
        <title>Genome sequence of the Sordaria macrospora wild type strain R19027.</title>
        <authorList>
            <person name="Nowrousian M."/>
            <person name="Teichert I."/>
            <person name="Kueck U."/>
        </authorList>
    </citation>
    <scope>NUCLEOTIDE SEQUENCE [LARGE SCALE GENOMIC DNA]</scope>
    <source>
        <strain evidence="1 2">R19027</strain>
        <tissue evidence="1">Mycelium</tissue>
    </source>
</reference>
<sequence length="327" mass="38093">MSIPSHNELLHFLSLPAEIRFMIYREVSPVIVQSDSKDVQDVDWYNDMDFDSDDEEESTLIDKQFEHINQHFEAVVSLQNLFNTCAQIRDELISELALTQLHLRNDYPPFHAYFGGRVSHYTFFKKLWSSALFTKHVRHVSLHWGNCFRAQGRQFHHALDCNKILDWLGACEQLKTLELVIPDLQYSATEDLTKKWVRGMGMVPRTEDERWQEMWHDPDLFCEACRRRLPDVLGKLEKVVGRPWLPDDGPDIAVRRYSIVARGDGEWATKKWFQRVGDTAGLEEEEEEGDLEGDKTTDVVVKKHASKYKFKHNFGAADVVWPLLDSV</sequence>
<dbReference type="VEuPathDB" id="FungiDB:SMAC_08896"/>
<evidence type="ECO:0008006" key="3">
    <source>
        <dbReference type="Google" id="ProtNLM"/>
    </source>
</evidence>
<comment type="caution">
    <text evidence="1">The sequence shown here is derived from an EMBL/GenBank/DDBJ whole genome shotgun (WGS) entry which is preliminary data.</text>
</comment>
<protein>
    <recommendedName>
        <fullName evidence="3">F-box domain-containing protein</fullName>
    </recommendedName>
</protein>
<evidence type="ECO:0000313" key="1">
    <source>
        <dbReference type="EMBL" id="KAA8636594.1"/>
    </source>
</evidence>
<dbReference type="AlphaFoldDB" id="A0A8S9A0R9"/>
<proteinExistence type="predicted"/>
<name>A0A8S9A0R9_SORMA</name>
<gene>
    <name evidence="1" type="ORF">SMACR_08896</name>
</gene>
<dbReference type="EMBL" id="NMPR01000003">
    <property type="protein sequence ID" value="KAA8636594.1"/>
    <property type="molecule type" value="Genomic_DNA"/>
</dbReference>
<evidence type="ECO:0000313" key="2">
    <source>
        <dbReference type="Proteomes" id="UP000433876"/>
    </source>
</evidence>
<organism evidence="1 2">
    <name type="scientific">Sordaria macrospora</name>
    <dbReference type="NCBI Taxonomy" id="5147"/>
    <lineage>
        <taxon>Eukaryota</taxon>
        <taxon>Fungi</taxon>
        <taxon>Dikarya</taxon>
        <taxon>Ascomycota</taxon>
        <taxon>Pezizomycotina</taxon>
        <taxon>Sordariomycetes</taxon>
        <taxon>Sordariomycetidae</taxon>
        <taxon>Sordariales</taxon>
        <taxon>Sordariaceae</taxon>
        <taxon>Sordaria</taxon>
    </lineage>
</organism>